<organism evidence="6 7">
    <name type="scientific">Helcococcus ovis</name>
    <dbReference type="NCBI Taxonomy" id="72026"/>
    <lineage>
        <taxon>Bacteria</taxon>
        <taxon>Bacillati</taxon>
        <taxon>Bacillota</taxon>
        <taxon>Tissierellia</taxon>
        <taxon>Tissierellales</taxon>
        <taxon>Peptoniphilaceae</taxon>
        <taxon>Helcococcus</taxon>
    </lineage>
</organism>
<evidence type="ECO:0000313" key="6">
    <source>
        <dbReference type="EMBL" id="TFF67363.1"/>
    </source>
</evidence>
<evidence type="ECO:0000256" key="3">
    <source>
        <dbReference type="ARBA" id="ARBA00023211"/>
    </source>
</evidence>
<dbReference type="GO" id="GO:0005829">
    <property type="term" value="C:cytosol"/>
    <property type="evidence" value="ECO:0007669"/>
    <property type="project" value="TreeGrafter"/>
</dbReference>
<dbReference type="GO" id="GO:0000287">
    <property type="term" value="F:magnesium ion binding"/>
    <property type="evidence" value="ECO:0007669"/>
    <property type="project" value="InterPro"/>
</dbReference>
<evidence type="ECO:0000256" key="4">
    <source>
        <dbReference type="ARBA" id="ARBA00023235"/>
    </source>
</evidence>
<evidence type="ECO:0000256" key="1">
    <source>
        <dbReference type="ARBA" id="ARBA00010373"/>
    </source>
</evidence>
<dbReference type="InterPro" id="IPR024052">
    <property type="entry name" value="Phosphopentomutase_DeoB_cap_sf"/>
</dbReference>
<dbReference type="InterPro" id="IPR010045">
    <property type="entry name" value="DeoB"/>
</dbReference>
<dbReference type="InterPro" id="IPR017850">
    <property type="entry name" value="Alkaline_phosphatase_core_sf"/>
</dbReference>
<name>A0A4R9C4E2_9FIRM</name>
<keyword evidence="7" id="KW-1185">Reference proteome</keyword>
<dbReference type="EC" id="5.4.2.7" evidence="6"/>
<feature type="domain" description="Metalloenzyme" evidence="5">
    <location>
        <begin position="5"/>
        <end position="392"/>
    </location>
</feature>
<keyword evidence="3" id="KW-0464">Manganese</keyword>
<dbReference type="GO" id="GO:0008973">
    <property type="term" value="F:phosphopentomutase activity"/>
    <property type="evidence" value="ECO:0007669"/>
    <property type="project" value="UniProtKB-EC"/>
</dbReference>
<dbReference type="Gene3D" id="3.30.70.1250">
    <property type="entry name" value="Phosphopentomutase"/>
    <property type="match status" value="1"/>
</dbReference>
<evidence type="ECO:0000256" key="2">
    <source>
        <dbReference type="ARBA" id="ARBA00022723"/>
    </source>
</evidence>
<gene>
    <name evidence="6" type="ORF">EQF91_01465</name>
</gene>
<dbReference type="PIRSF" id="PIRSF001491">
    <property type="entry name" value="Ppentomutase"/>
    <property type="match status" value="1"/>
</dbReference>
<dbReference type="CDD" id="cd16009">
    <property type="entry name" value="PPM"/>
    <property type="match status" value="1"/>
</dbReference>
<evidence type="ECO:0000259" key="5">
    <source>
        <dbReference type="Pfam" id="PF01676"/>
    </source>
</evidence>
<dbReference type="Gene3D" id="3.40.720.10">
    <property type="entry name" value="Alkaline Phosphatase, subunit A"/>
    <property type="match status" value="1"/>
</dbReference>
<dbReference type="InterPro" id="IPR006124">
    <property type="entry name" value="Metalloenzyme"/>
</dbReference>
<protein>
    <submittedName>
        <fullName evidence="6">Phosphopentomutase</fullName>
        <ecNumber evidence="6">5.4.2.7</ecNumber>
    </submittedName>
</protein>
<comment type="similarity">
    <text evidence="1">Belongs to the phosphopentomutase family.</text>
</comment>
<comment type="caution">
    <text evidence="6">The sequence shown here is derived from an EMBL/GenBank/DDBJ whole genome shotgun (WGS) entry which is preliminary data.</text>
</comment>
<keyword evidence="4 6" id="KW-0413">Isomerase</keyword>
<sequence length="406" mass="45597">MNKGRFIIIVLDSFGVGAMDDVFEVRPSDIGSNTLLHLIEYPKEKHWDNLLSLGLMNILNLEIGDYFKKSKKAIFGKSDLVHFGADSYFGHQEIIGTRPKKPLFQKLSEFINDLESDLNKKGFNVERVKKNNLELLKVNNSIFIGDNMETDLGQAINVVGALDYCGFGMIEEVGHIVRKHVKVPRVIAFGGSDVTIERIAENIITKDGFIGIDAPKSGVYNKNYHVIHIGYGVDKTEQLPVKIGNKGIINHLYGKAENIIYSPNGTKFPCVDTNDTFDGLIKDLKEYDNGFFMVNIQETDLAGHAMNPEKYIDVLNIVDIRIREVIDILNDDDILVIMADHGNDPTIGHSRHTRECVPLLIFNKKNEKLVDIGHRKTMADVGQTAAEYFGVKLNNGESFLKYIDNL</sequence>
<dbReference type="PANTHER" id="PTHR21110:SF0">
    <property type="entry name" value="PHOSPHOPENTOMUTASE"/>
    <property type="match status" value="1"/>
</dbReference>
<dbReference type="Pfam" id="PF01676">
    <property type="entry name" value="Metalloenzyme"/>
    <property type="match status" value="1"/>
</dbReference>
<dbReference type="EMBL" id="SCFR01000003">
    <property type="protein sequence ID" value="TFF67363.1"/>
    <property type="molecule type" value="Genomic_DNA"/>
</dbReference>
<evidence type="ECO:0000313" key="7">
    <source>
        <dbReference type="Proteomes" id="UP000297454"/>
    </source>
</evidence>
<accession>A0A4R9C4E2</accession>
<dbReference type="NCBIfam" id="NF009049">
    <property type="entry name" value="PRK12383.1"/>
    <property type="match status" value="1"/>
</dbReference>
<dbReference type="Proteomes" id="UP000297454">
    <property type="component" value="Unassembled WGS sequence"/>
</dbReference>
<keyword evidence="2" id="KW-0479">Metal-binding</keyword>
<dbReference type="AlphaFoldDB" id="A0A4R9C4E2"/>
<dbReference type="GO" id="GO:0009117">
    <property type="term" value="P:nucleotide metabolic process"/>
    <property type="evidence" value="ECO:0007669"/>
    <property type="project" value="InterPro"/>
</dbReference>
<dbReference type="PANTHER" id="PTHR21110">
    <property type="entry name" value="PHOSPHOPENTOMUTASE"/>
    <property type="match status" value="1"/>
</dbReference>
<dbReference type="SUPFAM" id="SSF53649">
    <property type="entry name" value="Alkaline phosphatase-like"/>
    <property type="match status" value="1"/>
</dbReference>
<dbReference type="GO" id="GO:0043094">
    <property type="term" value="P:metabolic compound salvage"/>
    <property type="evidence" value="ECO:0007669"/>
    <property type="project" value="InterPro"/>
</dbReference>
<proteinExistence type="inferred from homology"/>
<reference evidence="6 7" key="1">
    <citation type="submission" date="2019-01" db="EMBL/GenBank/DDBJ databases">
        <title>Draft Genome Sequences of Helcococcus ovis Strains Isolated from the Uterus and Vagina of Dairy Cows with Metritis.</title>
        <authorList>
            <person name="Cunha F."/>
            <person name="Jeon S.J."/>
            <person name="Kutzer P."/>
            <person name="Galvao K.N."/>
        </authorList>
    </citation>
    <scope>NUCLEOTIDE SEQUENCE [LARGE SCALE GENOMIC DNA]</scope>
    <source>
        <strain evidence="6 7">KG-37</strain>
    </source>
</reference>